<dbReference type="AlphaFoldDB" id="A0A5C7T9C7"/>
<reference evidence="1 2" key="1">
    <citation type="submission" date="2018-09" db="EMBL/GenBank/DDBJ databases">
        <title>Metagenome Assembled Genomes from an Advanced Water Purification Facility.</title>
        <authorList>
            <person name="Stamps B.W."/>
            <person name="Spear J.R."/>
        </authorList>
    </citation>
    <scope>NUCLEOTIDE SEQUENCE [LARGE SCALE GENOMIC DNA]</scope>
    <source>
        <strain evidence="1">Bin_27_1</strain>
    </source>
</reference>
<proteinExistence type="predicted"/>
<sequence>MSVSTPSRSRVSKTDDREDSLVFPALAALFGAETFDDLPMLVQQGVDVLDPSLRKAKTISHEEIELSLAQQLEKFVQFDECAAAGFVAIALFSQMDHIPGNVRSELNSLLELVLTKLEQKIA</sequence>
<name>A0A5C7T9C7_THASP</name>
<accession>A0A5C7T9C7</accession>
<comment type="caution">
    <text evidence="1">The sequence shown here is derived from an EMBL/GenBank/DDBJ whole genome shotgun (WGS) entry which is preliminary data.</text>
</comment>
<dbReference type="EMBL" id="SSFD01000012">
    <property type="protein sequence ID" value="TXH92297.1"/>
    <property type="molecule type" value="Genomic_DNA"/>
</dbReference>
<evidence type="ECO:0000313" key="2">
    <source>
        <dbReference type="Proteomes" id="UP000321192"/>
    </source>
</evidence>
<evidence type="ECO:0000313" key="1">
    <source>
        <dbReference type="EMBL" id="TXH92297.1"/>
    </source>
</evidence>
<organism evidence="1 2">
    <name type="scientific">Thauera aminoaromatica</name>
    <dbReference type="NCBI Taxonomy" id="164330"/>
    <lineage>
        <taxon>Bacteria</taxon>
        <taxon>Pseudomonadati</taxon>
        <taxon>Pseudomonadota</taxon>
        <taxon>Betaproteobacteria</taxon>
        <taxon>Rhodocyclales</taxon>
        <taxon>Zoogloeaceae</taxon>
        <taxon>Thauera</taxon>
    </lineage>
</organism>
<dbReference type="Proteomes" id="UP000321192">
    <property type="component" value="Unassembled WGS sequence"/>
</dbReference>
<protein>
    <submittedName>
        <fullName evidence="1">Uncharacterized protein</fullName>
    </submittedName>
</protein>
<dbReference type="RefSeq" id="WP_276656303.1">
    <property type="nucleotide sequence ID" value="NZ_SSFD01000012.1"/>
</dbReference>
<gene>
    <name evidence="1" type="ORF">E6Q80_00730</name>
</gene>